<dbReference type="InParanoid" id="A0A2T2ZXD2"/>
<sequence length="61" mass="6979">MLCFALFCAIAHPHLSIQVLDRDHVRRKSTTRLSALLFPCMTFFFSKLSTFQAAPFIYLGV</sequence>
<accession>A0A2T2ZXD2</accession>
<keyword evidence="2" id="KW-1185">Reference proteome</keyword>
<dbReference type="EMBL" id="KZ678588">
    <property type="protein sequence ID" value="PSR78872.1"/>
    <property type="molecule type" value="Genomic_DNA"/>
</dbReference>
<evidence type="ECO:0000313" key="2">
    <source>
        <dbReference type="Proteomes" id="UP000241462"/>
    </source>
</evidence>
<evidence type="ECO:0000313" key="1">
    <source>
        <dbReference type="EMBL" id="PSR78872.1"/>
    </source>
</evidence>
<reference evidence="1 2" key="1">
    <citation type="journal article" date="2018" name="Mycol. Prog.">
        <title>Coniella lustricola, a new species from submerged detritus.</title>
        <authorList>
            <person name="Raudabaugh D.B."/>
            <person name="Iturriaga T."/>
            <person name="Carver A."/>
            <person name="Mondo S."/>
            <person name="Pangilinan J."/>
            <person name="Lipzen A."/>
            <person name="He G."/>
            <person name="Amirebrahimi M."/>
            <person name="Grigoriev I.V."/>
            <person name="Miller A.N."/>
        </authorList>
    </citation>
    <scope>NUCLEOTIDE SEQUENCE [LARGE SCALE GENOMIC DNA]</scope>
    <source>
        <strain evidence="1 2">B22-T-1</strain>
    </source>
</reference>
<gene>
    <name evidence="1" type="ORF">BD289DRAFT_443273</name>
</gene>
<name>A0A2T2ZXD2_9PEZI</name>
<proteinExistence type="predicted"/>
<dbReference type="AlphaFoldDB" id="A0A2T2ZXD2"/>
<organism evidence="1 2">
    <name type="scientific">Coniella lustricola</name>
    <dbReference type="NCBI Taxonomy" id="2025994"/>
    <lineage>
        <taxon>Eukaryota</taxon>
        <taxon>Fungi</taxon>
        <taxon>Dikarya</taxon>
        <taxon>Ascomycota</taxon>
        <taxon>Pezizomycotina</taxon>
        <taxon>Sordariomycetes</taxon>
        <taxon>Sordariomycetidae</taxon>
        <taxon>Diaporthales</taxon>
        <taxon>Schizoparmaceae</taxon>
        <taxon>Coniella</taxon>
    </lineage>
</organism>
<protein>
    <submittedName>
        <fullName evidence="1">Uncharacterized protein</fullName>
    </submittedName>
</protein>
<dbReference type="Proteomes" id="UP000241462">
    <property type="component" value="Unassembled WGS sequence"/>
</dbReference>